<keyword evidence="3" id="KW-0808">Transferase</keyword>
<dbReference type="PANTHER" id="PTHR38590:SF1">
    <property type="entry name" value="BLL0828 PROTEIN"/>
    <property type="match status" value="1"/>
</dbReference>
<sequence>MRVQNARALRQQPTDAERLLWRHLRAQQLGQHKSRRQHPIGPYFADFACVAARLIVELDGGQHAHGDGLAHDQQRTQFLQSQSWRVLRFWNHQMLGETDAVLQVIAQALTDPHPSPLPHAGEGVEIQGHTS</sequence>
<feature type="domain" description="DUF559" evidence="2">
    <location>
        <begin position="3"/>
        <end position="109"/>
    </location>
</feature>
<keyword evidence="4" id="KW-1185">Reference proteome</keyword>
<accession>A0A1G9S3F0</accession>
<dbReference type="InterPro" id="IPR007569">
    <property type="entry name" value="DUF559"/>
</dbReference>
<name>A0A1G9S3F0_9BURK</name>
<dbReference type="InterPro" id="IPR047216">
    <property type="entry name" value="Endonuclease_DUF559_bact"/>
</dbReference>
<protein>
    <submittedName>
        <fullName evidence="3">Adenine-specific DNA-methyltransferase</fullName>
    </submittedName>
</protein>
<dbReference type="SUPFAM" id="SSF52980">
    <property type="entry name" value="Restriction endonuclease-like"/>
    <property type="match status" value="1"/>
</dbReference>
<proteinExistence type="predicted"/>
<dbReference type="Pfam" id="PF04480">
    <property type="entry name" value="DUF559"/>
    <property type="match status" value="1"/>
</dbReference>
<dbReference type="STRING" id="1527607.SAMN05428957_10477"/>
<evidence type="ECO:0000313" key="4">
    <source>
        <dbReference type="Proteomes" id="UP000198552"/>
    </source>
</evidence>
<dbReference type="GO" id="GO:0008168">
    <property type="term" value="F:methyltransferase activity"/>
    <property type="evidence" value="ECO:0007669"/>
    <property type="project" value="UniProtKB-KW"/>
</dbReference>
<gene>
    <name evidence="3" type="ORF">SAMN05428957_10477</name>
</gene>
<dbReference type="Gene3D" id="3.40.960.10">
    <property type="entry name" value="VSR Endonuclease"/>
    <property type="match status" value="1"/>
</dbReference>
<feature type="region of interest" description="Disordered" evidence="1">
    <location>
        <begin position="111"/>
        <end position="131"/>
    </location>
</feature>
<dbReference type="GO" id="GO:0032259">
    <property type="term" value="P:methylation"/>
    <property type="evidence" value="ECO:0007669"/>
    <property type="project" value="UniProtKB-KW"/>
</dbReference>
<organism evidence="3 4">
    <name type="scientific">Oryzisolibacter propanilivorax</name>
    <dbReference type="NCBI Taxonomy" id="1527607"/>
    <lineage>
        <taxon>Bacteria</taxon>
        <taxon>Pseudomonadati</taxon>
        <taxon>Pseudomonadota</taxon>
        <taxon>Betaproteobacteria</taxon>
        <taxon>Burkholderiales</taxon>
        <taxon>Comamonadaceae</taxon>
        <taxon>Oryzisolibacter</taxon>
    </lineage>
</organism>
<evidence type="ECO:0000256" key="1">
    <source>
        <dbReference type="SAM" id="MobiDB-lite"/>
    </source>
</evidence>
<dbReference type="PANTHER" id="PTHR38590">
    <property type="entry name" value="BLL0828 PROTEIN"/>
    <property type="match status" value="1"/>
</dbReference>
<evidence type="ECO:0000259" key="2">
    <source>
        <dbReference type="Pfam" id="PF04480"/>
    </source>
</evidence>
<evidence type="ECO:0000313" key="3">
    <source>
        <dbReference type="EMBL" id="SDM29934.1"/>
    </source>
</evidence>
<dbReference type="EMBL" id="FNHP01000004">
    <property type="protein sequence ID" value="SDM29934.1"/>
    <property type="molecule type" value="Genomic_DNA"/>
</dbReference>
<reference evidence="4" key="1">
    <citation type="submission" date="2016-10" db="EMBL/GenBank/DDBJ databases">
        <authorList>
            <person name="Varghese N."/>
            <person name="Submissions S."/>
        </authorList>
    </citation>
    <scope>NUCLEOTIDE SEQUENCE [LARGE SCALE GENOMIC DNA]</scope>
    <source>
        <strain evidence="4">EPL6</strain>
    </source>
</reference>
<keyword evidence="3" id="KW-0489">Methyltransferase</keyword>
<dbReference type="Proteomes" id="UP000198552">
    <property type="component" value="Unassembled WGS sequence"/>
</dbReference>
<dbReference type="AlphaFoldDB" id="A0A1G9S3F0"/>
<dbReference type="CDD" id="cd01038">
    <property type="entry name" value="Endonuclease_DUF559"/>
    <property type="match status" value="1"/>
</dbReference>
<dbReference type="InterPro" id="IPR011335">
    <property type="entry name" value="Restrct_endonuc-II-like"/>
</dbReference>